<accession>A0A4U0P6B5</accession>
<dbReference type="Pfam" id="PF09346">
    <property type="entry name" value="SMI1_KNR4"/>
    <property type="match status" value="1"/>
</dbReference>
<evidence type="ECO:0000313" key="2">
    <source>
        <dbReference type="EMBL" id="TJZ62977.1"/>
    </source>
</evidence>
<dbReference type="InterPro" id="IPR018958">
    <property type="entry name" value="Knr4/Smi1-like_dom"/>
</dbReference>
<dbReference type="Gene3D" id="3.40.1580.10">
    <property type="entry name" value="SMI1/KNR4-like"/>
    <property type="match status" value="1"/>
</dbReference>
<comment type="caution">
    <text evidence="2">The sequence shown here is derived from an EMBL/GenBank/DDBJ whole genome shotgun (WGS) entry which is preliminary data.</text>
</comment>
<dbReference type="OrthoDB" id="790388at2"/>
<dbReference type="AlphaFoldDB" id="A0A4U0P6B5"/>
<dbReference type="Proteomes" id="UP000306808">
    <property type="component" value="Unassembled WGS sequence"/>
</dbReference>
<dbReference type="SUPFAM" id="SSF160631">
    <property type="entry name" value="SMI1/KNR4-like"/>
    <property type="match status" value="1"/>
</dbReference>
<proteinExistence type="predicted"/>
<gene>
    <name evidence="2" type="ORF">FAZ15_01370</name>
</gene>
<sequence>MSSIIVRFKEIVVKQKELNYHFPNILRKPASMQDIRKTELALDLTFNDELKELYLFADGTDIDNVTPSGFTGLIPIHNFLSLEDAVRYYYESMEFEESFHNWTRDFCPGRHLFPFLEDGAGNCYWVDLNEGTPDYGKIFWTNTFGTDPDYCYNSLATMFEVIAEAYRTNIIFVDDEGYLDCKFEEFEKLSKKTSN</sequence>
<dbReference type="SMART" id="SM00860">
    <property type="entry name" value="SMI1_KNR4"/>
    <property type="match status" value="1"/>
</dbReference>
<protein>
    <submittedName>
        <fullName evidence="2">SMI1/KNR4 family protein</fullName>
    </submittedName>
</protein>
<feature type="domain" description="Knr4/Smi1-like" evidence="1">
    <location>
        <begin position="29"/>
        <end position="161"/>
    </location>
</feature>
<evidence type="ECO:0000313" key="3">
    <source>
        <dbReference type="Proteomes" id="UP000306808"/>
    </source>
</evidence>
<keyword evidence="3" id="KW-1185">Reference proteome</keyword>
<name>A0A4U0P6B5_9SPHI</name>
<dbReference type="RefSeq" id="WP_136899379.1">
    <property type="nucleotide sequence ID" value="NZ_SUME01000001.1"/>
</dbReference>
<organism evidence="2 3">
    <name type="scientific">Sphingobacterium olei</name>
    <dbReference type="NCBI Taxonomy" id="2571155"/>
    <lineage>
        <taxon>Bacteria</taxon>
        <taxon>Pseudomonadati</taxon>
        <taxon>Bacteroidota</taxon>
        <taxon>Sphingobacteriia</taxon>
        <taxon>Sphingobacteriales</taxon>
        <taxon>Sphingobacteriaceae</taxon>
        <taxon>Sphingobacterium</taxon>
    </lineage>
</organism>
<evidence type="ECO:0000259" key="1">
    <source>
        <dbReference type="SMART" id="SM00860"/>
    </source>
</evidence>
<reference evidence="2 3" key="1">
    <citation type="submission" date="2019-04" db="EMBL/GenBank/DDBJ databases">
        <title>Sphingobacterium olei sp. nov., isolated from oil-contaminated soil.</title>
        <authorList>
            <person name="Liu B."/>
        </authorList>
    </citation>
    <scope>NUCLEOTIDE SEQUENCE [LARGE SCALE GENOMIC DNA]</scope>
    <source>
        <strain evidence="2 3">HAL-9</strain>
    </source>
</reference>
<dbReference type="EMBL" id="SUME01000001">
    <property type="protein sequence ID" value="TJZ62977.1"/>
    <property type="molecule type" value="Genomic_DNA"/>
</dbReference>
<dbReference type="InterPro" id="IPR037883">
    <property type="entry name" value="Knr4/Smi1-like_sf"/>
</dbReference>